<feature type="compositionally biased region" description="Basic and acidic residues" evidence="1">
    <location>
        <begin position="104"/>
        <end position="113"/>
    </location>
</feature>
<accession>A0A8H3BI96</accession>
<feature type="region of interest" description="Disordered" evidence="1">
    <location>
        <begin position="457"/>
        <end position="522"/>
    </location>
</feature>
<dbReference type="GO" id="GO:0001147">
    <property type="term" value="F:transcription termination site sequence-specific DNA binding"/>
    <property type="evidence" value="ECO:0007669"/>
    <property type="project" value="TreeGrafter"/>
</dbReference>
<dbReference type="PANTHER" id="PTHR10887">
    <property type="entry name" value="DNA2/NAM7 HELICASE FAMILY"/>
    <property type="match status" value="1"/>
</dbReference>
<feature type="compositionally biased region" description="Gly residues" evidence="1">
    <location>
        <begin position="227"/>
        <end position="241"/>
    </location>
</feature>
<feature type="domain" description="DNA2/NAM7 helicase-like C-terminal" evidence="3">
    <location>
        <begin position="863"/>
        <end position="1033"/>
    </location>
</feature>
<evidence type="ECO:0000313" key="5">
    <source>
        <dbReference type="Proteomes" id="UP000663850"/>
    </source>
</evidence>
<dbReference type="AlphaFoldDB" id="A0A8H3BI96"/>
<dbReference type="Gene3D" id="3.40.50.300">
    <property type="entry name" value="P-loop containing nucleotide triphosphate hydrolases"/>
    <property type="match status" value="2"/>
</dbReference>
<feature type="compositionally biased region" description="Basic and acidic residues" evidence="1">
    <location>
        <begin position="462"/>
        <end position="476"/>
    </location>
</feature>
<dbReference type="Proteomes" id="UP000663850">
    <property type="component" value="Unassembled WGS sequence"/>
</dbReference>
<feature type="region of interest" description="Disordered" evidence="1">
    <location>
        <begin position="609"/>
        <end position="638"/>
    </location>
</feature>
<feature type="domain" description="DNA2/NAM7 helicase helicase" evidence="2">
    <location>
        <begin position="661"/>
        <end position="731"/>
    </location>
</feature>
<feature type="compositionally biased region" description="Acidic residues" evidence="1">
    <location>
        <begin position="1081"/>
        <end position="1091"/>
    </location>
</feature>
<dbReference type="InterPro" id="IPR045055">
    <property type="entry name" value="DNA2/NAM7-like"/>
</dbReference>
<dbReference type="GO" id="GO:0006369">
    <property type="term" value="P:termination of RNA polymerase II transcription"/>
    <property type="evidence" value="ECO:0007669"/>
    <property type="project" value="TreeGrafter"/>
</dbReference>
<reference evidence="4" key="1">
    <citation type="submission" date="2021-01" db="EMBL/GenBank/DDBJ databases">
        <authorList>
            <person name="Kaushik A."/>
        </authorList>
    </citation>
    <scope>NUCLEOTIDE SEQUENCE</scope>
    <source>
        <strain evidence="4">Type strain: AG8-Rh-89/</strain>
    </source>
</reference>
<evidence type="ECO:0000256" key="1">
    <source>
        <dbReference type="SAM" id="MobiDB-lite"/>
    </source>
</evidence>
<name>A0A8H3BI96_9AGAM</name>
<evidence type="ECO:0000259" key="3">
    <source>
        <dbReference type="Pfam" id="PF13087"/>
    </source>
</evidence>
<protein>
    <submittedName>
        <fullName evidence="4">Uncharacterized protein</fullName>
    </submittedName>
</protein>
<dbReference type="SUPFAM" id="SSF52540">
    <property type="entry name" value="P-loop containing nucleoside triphosphate hydrolases"/>
    <property type="match status" value="1"/>
</dbReference>
<feature type="compositionally biased region" description="Basic residues" evidence="1">
    <location>
        <begin position="114"/>
        <end position="124"/>
    </location>
</feature>
<feature type="region of interest" description="Disordered" evidence="1">
    <location>
        <begin position="104"/>
        <end position="131"/>
    </location>
</feature>
<feature type="compositionally biased region" description="Gly residues" evidence="1">
    <location>
        <begin position="203"/>
        <end position="219"/>
    </location>
</feature>
<dbReference type="CDD" id="cd18808">
    <property type="entry name" value="SF1_C_Upf1"/>
    <property type="match status" value="1"/>
</dbReference>
<dbReference type="InterPro" id="IPR041679">
    <property type="entry name" value="DNA2/NAM7-like_C"/>
</dbReference>
<dbReference type="InterPro" id="IPR041677">
    <property type="entry name" value="DNA2/NAM7_AAA_11"/>
</dbReference>
<feature type="region of interest" description="Disordered" evidence="1">
    <location>
        <begin position="180"/>
        <end position="291"/>
    </location>
</feature>
<dbReference type="EMBL" id="CAJMWZ010002532">
    <property type="protein sequence ID" value="CAE6457597.1"/>
    <property type="molecule type" value="Genomic_DNA"/>
</dbReference>
<organism evidence="4 5">
    <name type="scientific">Rhizoctonia solani</name>
    <dbReference type="NCBI Taxonomy" id="456999"/>
    <lineage>
        <taxon>Eukaryota</taxon>
        <taxon>Fungi</taxon>
        <taxon>Dikarya</taxon>
        <taxon>Basidiomycota</taxon>
        <taxon>Agaricomycotina</taxon>
        <taxon>Agaricomycetes</taxon>
        <taxon>Cantharellales</taxon>
        <taxon>Ceratobasidiaceae</taxon>
        <taxon>Rhizoctonia</taxon>
    </lineage>
</organism>
<dbReference type="GO" id="GO:0016604">
    <property type="term" value="C:nuclear body"/>
    <property type="evidence" value="ECO:0007669"/>
    <property type="project" value="TreeGrafter"/>
</dbReference>
<dbReference type="InterPro" id="IPR027417">
    <property type="entry name" value="P-loop_NTPase"/>
</dbReference>
<dbReference type="PANTHER" id="PTHR10887:SF495">
    <property type="entry name" value="HELICASE SENATAXIN ISOFORM X1-RELATED"/>
    <property type="match status" value="1"/>
</dbReference>
<sequence>MASDTFEVYVNLINKNQPQLVETLAVDRAIIQDRDIRYILDTLPAQAEARIDQKSLKPYIGVDLFYGKEGSVKGLVFVTHSHALVVRIPDNAAKTSAERYEKKKLEQLEDRPKPAPRAKYKGQKQKQPLPEKTAYERLRQLLDANLAAFGMAQISLTLWDTLRERVDGVNLSTVTSEAIPAPARKVPDPNALASNESDDEAQGKGGKGGQSRGRGGNGQRGRRSRGGRGGGNGQRGRGRGGWGDRGDRGGRGGGRGRGRGRGRNNQDEAEDRSPTSAQKPNMIPVPPLPEDKDDFWDRKLLSPGHMVNKLYPHVSRMDINAVFFGQDQESDMFARVAEAISRAWVAHLVANHEEINPLVQEAPMIKPSRLNDEELTFFSKSMVAAWRVMGEEEAERAIEKEDMKQGRMNEIVSQSHKKRIRASKHQEIRVKTKDGEEKVYYGKKVFGNARAVKLGENELSSEDEKKPEKAGRDEGATPKGRKNGHRRHIFKDMPHGADEFTSDAGKPVDEEEAGPTEQPLFDMDNLESVVVYGRAEATRSEDSRDMFILRLLEGRAALHGLEYEDCEFIRRVWFPTPAQTATGKKREAIHAESLGPKKKERYDWVEDSWGDDTDEEEAARASKNKVPDSELRDDDTEDEELGHDLQLNAMESMIPGLKGEINKRQLEVIGRVTAPNPKGRTRATLVHGPPGTGKTSTITAAAIRLVKSEEYVWIVAQSNAGISNVAKKLLKIKFYDFVLIVAEEYYSWWEGQYADLKPYVVRTIQLKESKKRFLGKKLILCTLASLSNSSVEKHVMFQHVPLCNLIIDEASQIDMTSEFMHLFFRQRYALKNVCWFGDPMQLPPYGWSETAKINDIFKVEHLQANSKLMNISYRLPIPIADFIGKEVYQGELKHHVGHEVKTPTQAMLFVDTLEGEEQKEEKGTSFMNQTEAEVVVKIVELYYNKINKKTGKPYDFTVITPYEAQRKLVQGMLKSRGIEKEEVYNVDSFQGNEADYIITTLTKTTFSSFLSSINRLNVLLTRCKKGLVVVSKKEFITRTGGLLRGLWWAYESHDIWKDADEVAKGYVDLPGSPAPVKRPEEESEEEGSESE</sequence>
<dbReference type="Pfam" id="PF13086">
    <property type="entry name" value="AAA_11"/>
    <property type="match status" value="1"/>
</dbReference>
<dbReference type="InterPro" id="IPR047187">
    <property type="entry name" value="SF1_C_Upf1"/>
</dbReference>
<evidence type="ECO:0000259" key="2">
    <source>
        <dbReference type="Pfam" id="PF13086"/>
    </source>
</evidence>
<dbReference type="GO" id="GO:0004386">
    <property type="term" value="F:helicase activity"/>
    <property type="evidence" value="ECO:0007669"/>
    <property type="project" value="InterPro"/>
</dbReference>
<gene>
    <name evidence="4" type="ORF">RDB_LOCUS48039</name>
</gene>
<evidence type="ECO:0000313" key="4">
    <source>
        <dbReference type="EMBL" id="CAE6457597.1"/>
    </source>
</evidence>
<dbReference type="Pfam" id="PF13087">
    <property type="entry name" value="AAA_12"/>
    <property type="match status" value="1"/>
</dbReference>
<feature type="compositionally biased region" description="Basic residues" evidence="1">
    <location>
        <begin position="479"/>
        <end position="489"/>
    </location>
</feature>
<comment type="caution">
    <text evidence="4">The sequence shown here is derived from an EMBL/GenBank/DDBJ whole genome shotgun (WGS) entry which is preliminary data.</text>
</comment>
<feature type="region of interest" description="Disordered" evidence="1">
    <location>
        <begin position="1067"/>
        <end position="1091"/>
    </location>
</feature>
<proteinExistence type="predicted"/>